<name>A0ABN7XJY4_GIGMA</name>
<feature type="non-terminal residue" evidence="1">
    <location>
        <position position="1"/>
    </location>
</feature>
<protein>
    <submittedName>
        <fullName evidence="1">13752_t:CDS:1</fullName>
    </submittedName>
</protein>
<gene>
    <name evidence="1" type="ORF">GMARGA_LOCUS44395</name>
</gene>
<dbReference type="Proteomes" id="UP000789901">
    <property type="component" value="Unassembled WGS sequence"/>
</dbReference>
<feature type="non-terminal residue" evidence="1">
    <location>
        <position position="44"/>
    </location>
</feature>
<sequence>QNEINAQVIRIYGDVVQLSDNIEIQMLGSHAIILIIAKRFEVKQ</sequence>
<dbReference type="EMBL" id="CAJVQB010150715">
    <property type="protein sequence ID" value="CAG8855574.1"/>
    <property type="molecule type" value="Genomic_DNA"/>
</dbReference>
<keyword evidence="2" id="KW-1185">Reference proteome</keyword>
<reference evidence="1 2" key="1">
    <citation type="submission" date="2021-06" db="EMBL/GenBank/DDBJ databases">
        <authorList>
            <person name="Kallberg Y."/>
            <person name="Tangrot J."/>
            <person name="Rosling A."/>
        </authorList>
    </citation>
    <scope>NUCLEOTIDE SEQUENCE [LARGE SCALE GENOMIC DNA]</scope>
    <source>
        <strain evidence="1 2">120-4 pot B 10/14</strain>
    </source>
</reference>
<proteinExistence type="predicted"/>
<accession>A0ABN7XJY4</accession>
<organism evidence="1 2">
    <name type="scientific">Gigaspora margarita</name>
    <dbReference type="NCBI Taxonomy" id="4874"/>
    <lineage>
        <taxon>Eukaryota</taxon>
        <taxon>Fungi</taxon>
        <taxon>Fungi incertae sedis</taxon>
        <taxon>Mucoromycota</taxon>
        <taxon>Glomeromycotina</taxon>
        <taxon>Glomeromycetes</taxon>
        <taxon>Diversisporales</taxon>
        <taxon>Gigasporaceae</taxon>
        <taxon>Gigaspora</taxon>
    </lineage>
</organism>
<evidence type="ECO:0000313" key="2">
    <source>
        <dbReference type="Proteomes" id="UP000789901"/>
    </source>
</evidence>
<comment type="caution">
    <text evidence="1">The sequence shown here is derived from an EMBL/GenBank/DDBJ whole genome shotgun (WGS) entry which is preliminary data.</text>
</comment>
<evidence type="ECO:0000313" key="1">
    <source>
        <dbReference type="EMBL" id="CAG8855574.1"/>
    </source>
</evidence>